<evidence type="ECO:0000313" key="2">
    <source>
        <dbReference type="Proteomes" id="UP000320011"/>
    </source>
</evidence>
<dbReference type="SUPFAM" id="SSF140959">
    <property type="entry name" value="Indolic compounds 2,3-dioxygenase-like"/>
    <property type="match status" value="1"/>
</dbReference>
<keyword evidence="1" id="KW-0560">Oxidoreductase</keyword>
<sequence>MPRVPRVHGSCPGDWIGRGRKLPMRQIHSPLGIDGAAPSDRSAASPTYRSYLEVDRLLELQRPLSTPEHPDELHFIVTHQAMELWFKILIHELGRARADLECGAWASAFGKVKRVNSILSAQTAQMGTLGHLDPKAFLEFRGFLGTASGFQSVQFRVIEVLSGLREPGYLDDLRARHDGSMPAEILDVLSEASLAEVAAGAAKTAGVKDWLEVYSEPDVHGALFLLGEALLDYDRLWMLWRYEHLLLVERIIGHGADGTGGASARYLEQRLSLRFFPFLWDVRYRLTMAAARKGNGAR</sequence>
<evidence type="ECO:0000313" key="1">
    <source>
        <dbReference type="EMBL" id="TVT61141.1"/>
    </source>
</evidence>
<accession>A0A558DJF7</accession>
<dbReference type="GO" id="GO:0019442">
    <property type="term" value="P:L-tryptophan catabolic process to acetyl-CoA"/>
    <property type="evidence" value="ECO:0007669"/>
    <property type="project" value="TreeGrafter"/>
</dbReference>
<dbReference type="GO" id="GO:0019441">
    <property type="term" value="P:L-tryptophan catabolic process to kynurenine"/>
    <property type="evidence" value="ECO:0007669"/>
    <property type="project" value="InterPro"/>
</dbReference>
<reference evidence="1 2" key="2">
    <citation type="submission" date="2019-08" db="EMBL/GenBank/DDBJ databases">
        <title>Amycolatopsis acidicola sp. nov., isolated from peat swamp forest soil.</title>
        <authorList>
            <person name="Srisuk N."/>
        </authorList>
    </citation>
    <scope>NUCLEOTIDE SEQUENCE [LARGE SCALE GENOMIC DNA]</scope>
    <source>
        <strain evidence="1 2">TBRC 6029</strain>
    </source>
</reference>
<dbReference type="InterPro" id="IPR004981">
    <property type="entry name" value="Trp_2_3_dOase"/>
</dbReference>
<dbReference type="Gene3D" id="1.20.58.480">
    <property type="match status" value="1"/>
</dbReference>
<organism evidence="1 2">
    <name type="scientific">Amycolatopsis rhizosphaerae</name>
    <dbReference type="NCBI Taxonomy" id="2053003"/>
    <lineage>
        <taxon>Bacteria</taxon>
        <taxon>Bacillati</taxon>
        <taxon>Actinomycetota</taxon>
        <taxon>Actinomycetes</taxon>
        <taxon>Pseudonocardiales</taxon>
        <taxon>Pseudonocardiaceae</taxon>
        <taxon>Amycolatopsis</taxon>
    </lineage>
</organism>
<dbReference type="AlphaFoldDB" id="A0A558DJF7"/>
<name>A0A558DJF7_9PSEU</name>
<dbReference type="PANTHER" id="PTHR10138">
    <property type="entry name" value="TRYPTOPHAN 2,3-DIOXYGENASE"/>
    <property type="match status" value="1"/>
</dbReference>
<dbReference type="OrthoDB" id="9776847at2"/>
<dbReference type="EMBL" id="VJWX01000017">
    <property type="protein sequence ID" value="TVT61141.1"/>
    <property type="molecule type" value="Genomic_DNA"/>
</dbReference>
<dbReference type="GO" id="GO:0020037">
    <property type="term" value="F:heme binding"/>
    <property type="evidence" value="ECO:0007669"/>
    <property type="project" value="InterPro"/>
</dbReference>
<dbReference type="GO" id="GO:0004833">
    <property type="term" value="F:L-tryptophan 2,3-dioxygenase activity"/>
    <property type="evidence" value="ECO:0007669"/>
    <property type="project" value="InterPro"/>
</dbReference>
<reference evidence="1 2" key="1">
    <citation type="submission" date="2019-07" db="EMBL/GenBank/DDBJ databases">
        <authorList>
            <person name="Duangmal K."/>
            <person name="Teo W.F.A."/>
        </authorList>
    </citation>
    <scope>NUCLEOTIDE SEQUENCE [LARGE SCALE GENOMIC DNA]</scope>
    <source>
        <strain evidence="1 2">TBRC 6029</strain>
    </source>
</reference>
<dbReference type="GO" id="GO:0046872">
    <property type="term" value="F:metal ion binding"/>
    <property type="evidence" value="ECO:0007669"/>
    <property type="project" value="InterPro"/>
</dbReference>
<dbReference type="Proteomes" id="UP000320011">
    <property type="component" value="Unassembled WGS sequence"/>
</dbReference>
<dbReference type="InterPro" id="IPR037217">
    <property type="entry name" value="Trp/Indoleamine_2_3_dOase-like"/>
</dbReference>
<keyword evidence="1" id="KW-0223">Dioxygenase</keyword>
<gene>
    <name evidence="1" type="ORF">FNH05_03430</name>
</gene>
<dbReference type="Pfam" id="PF03301">
    <property type="entry name" value="Trp_dioxygenase"/>
    <property type="match status" value="2"/>
</dbReference>
<dbReference type="PANTHER" id="PTHR10138:SF0">
    <property type="entry name" value="TRYPTOPHAN 2,3-DIOXYGENASE"/>
    <property type="match status" value="1"/>
</dbReference>
<proteinExistence type="predicted"/>
<keyword evidence="2" id="KW-1185">Reference proteome</keyword>
<comment type="caution">
    <text evidence="1">The sequence shown here is derived from an EMBL/GenBank/DDBJ whole genome shotgun (WGS) entry which is preliminary data.</text>
</comment>
<protein>
    <submittedName>
        <fullName evidence="1">Tryptophan 2,3-dioxygenase</fullName>
    </submittedName>
</protein>